<name>A0A9N8ZSE6_9GLOM</name>
<evidence type="ECO:0000313" key="2">
    <source>
        <dbReference type="EMBL" id="CAG8505238.1"/>
    </source>
</evidence>
<dbReference type="Proteomes" id="UP000789706">
    <property type="component" value="Unassembled WGS sequence"/>
</dbReference>
<comment type="caution">
    <text evidence="2">The sequence shown here is derived from an EMBL/GenBank/DDBJ whole genome shotgun (WGS) entry which is preliminary data.</text>
</comment>
<keyword evidence="3" id="KW-1185">Reference proteome</keyword>
<reference evidence="2" key="1">
    <citation type="submission" date="2021-06" db="EMBL/GenBank/DDBJ databases">
        <authorList>
            <person name="Kallberg Y."/>
            <person name="Tangrot J."/>
            <person name="Rosling A."/>
        </authorList>
    </citation>
    <scope>NUCLEOTIDE SEQUENCE</scope>
    <source>
        <strain evidence="2">AZ414A</strain>
    </source>
</reference>
<feature type="compositionally biased region" description="Acidic residues" evidence="1">
    <location>
        <begin position="49"/>
        <end position="62"/>
    </location>
</feature>
<organism evidence="2 3">
    <name type="scientific">Diversispora eburnea</name>
    <dbReference type="NCBI Taxonomy" id="1213867"/>
    <lineage>
        <taxon>Eukaryota</taxon>
        <taxon>Fungi</taxon>
        <taxon>Fungi incertae sedis</taxon>
        <taxon>Mucoromycota</taxon>
        <taxon>Glomeromycotina</taxon>
        <taxon>Glomeromycetes</taxon>
        <taxon>Diversisporales</taxon>
        <taxon>Diversisporaceae</taxon>
        <taxon>Diversispora</taxon>
    </lineage>
</organism>
<gene>
    <name evidence="2" type="ORF">DEBURN_LOCUS4888</name>
</gene>
<protein>
    <submittedName>
        <fullName evidence="2">3909_t:CDS:1</fullName>
    </submittedName>
</protein>
<evidence type="ECO:0000313" key="3">
    <source>
        <dbReference type="Proteomes" id="UP000789706"/>
    </source>
</evidence>
<evidence type="ECO:0000256" key="1">
    <source>
        <dbReference type="SAM" id="MobiDB-lite"/>
    </source>
</evidence>
<dbReference type="AlphaFoldDB" id="A0A9N8ZSE6"/>
<proteinExistence type="predicted"/>
<sequence>MAKRRSSRYSNINNGLRYVRVTRSLARNKSEKLVELSREGVEVVQKENDVDDQNSQNDEEDESKGKEVDCDVQEIRFIIDNEDLSDTGEDSLSEKQ</sequence>
<feature type="region of interest" description="Disordered" evidence="1">
    <location>
        <begin position="41"/>
        <end position="69"/>
    </location>
</feature>
<dbReference type="EMBL" id="CAJVPK010000400">
    <property type="protein sequence ID" value="CAG8505238.1"/>
    <property type="molecule type" value="Genomic_DNA"/>
</dbReference>
<accession>A0A9N8ZSE6</accession>
<dbReference type="OrthoDB" id="2428473at2759"/>